<sequence>MFTSKTQGLRRRNRPPLIRPKRGVNKLLTRFNVFLSLAIAGNGFFFLGQRWGQGDVEIIVGEGDTKSVLTVYGAHSEEGNKFVIEDESAFQLNQSKSKMVINEDAKAINIENASGDTSDRSALDRCSFRRYPSDRYYDLGTPLVEQPSFLSDALYIRGEIPTVLNPPIKDSDHQAPVKVCVDTSEWEDVSDTARWPFTDGHNPSVMSLAANPALLLKDDEKEKSSVADRVRLNPESVAPIADLYGGQSKLEHMYIGLSVMGNGQCSWKMSAEKIEEYNFSTLKEAPTKRSMILILDKSLEKIGQTTIFLELDAKFGTRRGSLNAKPLSDGSGYERSIVELDDIRLFFYKGAIWVLYRNGPKFGYEDQLQNRLHFESITQDNGSKSFGAYIKASETVKVCCGRNMALISEDPISGDDTLKALTWVDPVTVAEVDVSMLPANTASNTAQKLRRLTEYQSNDQGHMKNDDSGQHVTEQNRRRLGAIKSHIHGTNGYMIPLHSTGELLGIAHFHRPEKRDTSDYALHGHHYTHALFTIGKKESDSDGYELKRISNEFLFRSIFSPTEEIDGDIIQFASGLDLVGSDKHGKLLISYGINDCEGAAFFLDMQVVQDLLLDIGDANEVVDLMEIANK</sequence>
<protein>
    <submittedName>
        <fullName evidence="2">Uncharacterized protein</fullName>
    </submittedName>
</protein>
<organism evidence="2">
    <name type="scientific">Ditylum brightwellii</name>
    <dbReference type="NCBI Taxonomy" id="49249"/>
    <lineage>
        <taxon>Eukaryota</taxon>
        <taxon>Sar</taxon>
        <taxon>Stramenopiles</taxon>
        <taxon>Ochrophyta</taxon>
        <taxon>Bacillariophyta</taxon>
        <taxon>Mediophyceae</taxon>
        <taxon>Lithodesmiophycidae</taxon>
        <taxon>Lithodesmiales</taxon>
        <taxon>Lithodesmiaceae</taxon>
        <taxon>Ditylum</taxon>
    </lineage>
</organism>
<keyword evidence="1" id="KW-0472">Membrane</keyword>
<evidence type="ECO:0000256" key="1">
    <source>
        <dbReference type="SAM" id="Phobius"/>
    </source>
</evidence>
<dbReference type="AlphaFoldDB" id="A0A7S1Z360"/>
<keyword evidence="1" id="KW-0812">Transmembrane</keyword>
<accession>A0A7S1Z360</accession>
<reference evidence="2" key="1">
    <citation type="submission" date="2021-01" db="EMBL/GenBank/DDBJ databases">
        <authorList>
            <person name="Corre E."/>
            <person name="Pelletier E."/>
            <person name="Niang G."/>
            <person name="Scheremetjew M."/>
            <person name="Finn R."/>
            <person name="Kale V."/>
            <person name="Holt S."/>
            <person name="Cochrane G."/>
            <person name="Meng A."/>
            <person name="Brown T."/>
            <person name="Cohen L."/>
        </authorList>
    </citation>
    <scope>NUCLEOTIDE SEQUENCE</scope>
    <source>
        <strain evidence="2">Pop2</strain>
    </source>
</reference>
<dbReference type="EMBL" id="HBGN01014856">
    <property type="protein sequence ID" value="CAD9327116.1"/>
    <property type="molecule type" value="Transcribed_RNA"/>
</dbReference>
<name>A0A7S1Z360_9STRA</name>
<evidence type="ECO:0000313" key="2">
    <source>
        <dbReference type="EMBL" id="CAD9327116.1"/>
    </source>
</evidence>
<keyword evidence="1" id="KW-1133">Transmembrane helix</keyword>
<proteinExistence type="predicted"/>
<gene>
    <name evidence="2" type="ORF">DBRI1063_LOCUS9513</name>
</gene>
<feature type="transmembrane region" description="Helical" evidence="1">
    <location>
        <begin position="27"/>
        <end position="47"/>
    </location>
</feature>